<dbReference type="Pfam" id="PF18944">
    <property type="entry name" value="DUF5691"/>
    <property type="match status" value="2"/>
</dbReference>
<dbReference type="InterPro" id="IPR043746">
    <property type="entry name" value="DUF5691"/>
</dbReference>
<evidence type="ECO:0000313" key="2">
    <source>
        <dbReference type="EMBL" id="MBB4136821.1"/>
    </source>
</evidence>
<dbReference type="RefSeq" id="WP_183371751.1">
    <property type="nucleotide sequence ID" value="NZ_BAABHL010000126.1"/>
</dbReference>
<sequence>MTAAEDTATWFTDLLSAAVLGTDRRPAPARPDVIGPTADDDPAEDLLQQAALAAALVRGGRTAGAATPMAAAPPETSPVAPARAVQILRMLLETPPSPREARSTLIVRWLDAASARGMRVPPTLLPTLIADSSDEVTAALRSAWGARGAWLAEPDGASGTPDATSRTSRADLEKQWSTMPARAKQEALEALGVGLSMDDEPLLERCLDERSARVRDAARLLLSELTSSRYSARMADRLRPLVTRRTPSVARRLTALVSDAPVLVDVHPPTALDAAADRDGLPALHSDADRTKALRAIVVAAPLDTWTRLLDATPERIVAGLSSDATVIDAMARAAIRQHDSAWAAALARYSSSPGLTETMTPADRERELLQRLRSEPDRQVPQVLSRLDAPWSETIADAVLDRLAAPPVVQKGHAQGVTLPTAYAVAFPAAALPRIQYILDQPVPDADATGAHSIIGSRRALLQAATTFHAFDRSIQEAFA</sequence>
<name>A0A840EZ09_9ACTN</name>
<feature type="region of interest" description="Disordered" evidence="1">
    <location>
        <begin position="151"/>
        <end position="175"/>
    </location>
</feature>
<proteinExistence type="predicted"/>
<gene>
    <name evidence="2" type="ORF">BKA16_003373</name>
</gene>
<comment type="caution">
    <text evidence="2">The sequence shown here is derived from an EMBL/GenBank/DDBJ whole genome shotgun (WGS) entry which is preliminary data.</text>
</comment>
<dbReference type="Proteomes" id="UP000551501">
    <property type="component" value="Unassembled WGS sequence"/>
</dbReference>
<organism evidence="2 3">
    <name type="scientific">Gordonia humi</name>
    <dbReference type="NCBI Taxonomy" id="686429"/>
    <lineage>
        <taxon>Bacteria</taxon>
        <taxon>Bacillati</taxon>
        <taxon>Actinomycetota</taxon>
        <taxon>Actinomycetes</taxon>
        <taxon>Mycobacteriales</taxon>
        <taxon>Gordoniaceae</taxon>
        <taxon>Gordonia</taxon>
    </lineage>
</organism>
<dbReference type="AlphaFoldDB" id="A0A840EZ09"/>
<evidence type="ECO:0000313" key="3">
    <source>
        <dbReference type="Proteomes" id="UP000551501"/>
    </source>
</evidence>
<reference evidence="2 3" key="1">
    <citation type="submission" date="2020-08" db="EMBL/GenBank/DDBJ databases">
        <title>Sequencing the genomes of 1000 actinobacteria strains.</title>
        <authorList>
            <person name="Klenk H.-P."/>
        </authorList>
    </citation>
    <scope>NUCLEOTIDE SEQUENCE [LARGE SCALE GENOMIC DNA]</scope>
    <source>
        <strain evidence="2 3">DSM 45298</strain>
    </source>
</reference>
<protein>
    <submittedName>
        <fullName evidence="2">Uncharacterized protein</fullName>
    </submittedName>
</protein>
<dbReference type="EMBL" id="JACIFP010000001">
    <property type="protein sequence ID" value="MBB4136821.1"/>
    <property type="molecule type" value="Genomic_DNA"/>
</dbReference>
<keyword evidence="3" id="KW-1185">Reference proteome</keyword>
<evidence type="ECO:0000256" key="1">
    <source>
        <dbReference type="SAM" id="MobiDB-lite"/>
    </source>
</evidence>
<accession>A0A840EZ09</accession>